<evidence type="ECO:0000313" key="7">
    <source>
        <dbReference type="EMBL" id="GGF42503.1"/>
    </source>
</evidence>
<protein>
    <recommendedName>
        <fullName evidence="6">HTH luxR-type domain-containing protein</fullName>
    </recommendedName>
</protein>
<dbReference type="PANTHER" id="PTHR44688:SF16">
    <property type="entry name" value="DNA-BINDING TRANSCRIPTIONAL ACTIVATOR DEVR_DOSR"/>
    <property type="match status" value="1"/>
</dbReference>
<feature type="transmembrane region" description="Helical" evidence="5">
    <location>
        <begin position="71"/>
        <end position="95"/>
    </location>
</feature>
<dbReference type="Pfam" id="PF00196">
    <property type="entry name" value="GerE"/>
    <property type="match status" value="1"/>
</dbReference>
<evidence type="ECO:0000256" key="5">
    <source>
        <dbReference type="SAM" id="Phobius"/>
    </source>
</evidence>
<feature type="transmembrane region" description="Helical" evidence="5">
    <location>
        <begin position="237"/>
        <end position="261"/>
    </location>
</feature>
<dbReference type="AlphaFoldDB" id="A0A917F4N4"/>
<dbReference type="InterPro" id="IPR036388">
    <property type="entry name" value="WH-like_DNA-bd_sf"/>
</dbReference>
<evidence type="ECO:0000313" key="8">
    <source>
        <dbReference type="Proteomes" id="UP000605670"/>
    </source>
</evidence>
<feature type="transmembrane region" description="Helical" evidence="5">
    <location>
        <begin position="210"/>
        <end position="231"/>
    </location>
</feature>
<evidence type="ECO:0000256" key="1">
    <source>
        <dbReference type="ARBA" id="ARBA00023015"/>
    </source>
</evidence>
<keyword evidence="1" id="KW-0805">Transcription regulation</keyword>
<accession>A0A917F4N4</accession>
<keyword evidence="2" id="KW-0238">DNA-binding</keyword>
<comment type="caution">
    <text evidence="7">The sequence shown here is derived from an EMBL/GenBank/DDBJ whole genome shotgun (WGS) entry which is preliminary data.</text>
</comment>
<organism evidence="7 8">
    <name type="scientific">Ornithinimicrobium tianjinense</name>
    <dbReference type="NCBI Taxonomy" id="1195761"/>
    <lineage>
        <taxon>Bacteria</taxon>
        <taxon>Bacillati</taxon>
        <taxon>Actinomycetota</taxon>
        <taxon>Actinomycetes</taxon>
        <taxon>Micrococcales</taxon>
        <taxon>Ornithinimicrobiaceae</taxon>
        <taxon>Ornithinimicrobium</taxon>
    </lineage>
</organism>
<keyword evidence="3" id="KW-0804">Transcription</keyword>
<dbReference type="EMBL" id="BMEM01000001">
    <property type="protein sequence ID" value="GGF42503.1"/>
    <property type="molecule type" value="Genomic_DNA"/>
</dbReference>
<evidence type="ECO:0000256" key="3">
    <source>
        <dbReference type="ARBA" id="ARBA00023163"/>
    </source>
</evidence>
<feature type="domain" description="HTH luxR-type" evidence="6">
    <location>
        <begin position="314"/>
        <end position="384"/>
    </location>
</feature>
<evidence type="ECO:0000259" key="6">
    <source>
        <dbReference type="PROSITE" id="PS50043"/>
    </source>
</evidence>
<dbReference type="SUPFAM" id="SSF46894">
    <property type="entry name" value="C-terminal effector domain of the bipartite response regulators"/>
    <property type="match status" value="1"/>
</dbReference>
<keyword evidence="5" id="KW-0472">Membrane</keyword>
<gene>
    <name evidence="7" type="ORF">GCM10011366_07890</name>
</gene>
<dbReference type="InterPro" id="IPR000792">
    <property type="entry name" value="Tscrpt_reg_LuxR_C"/>
</dbReference>
<dbReference type="GO" id="GO:0006355">
    <property type="term" value="P:regulation of DNA-templated transcription"/>
    <property type="evidence" value="ECO:0007669"/>
    <property type="project" value="InterPro"/>
</dbReference>
<proteinExistence type="predicted"/>
<dbReference type="CDD" id="cd06170">
    <property type="entry name" value="LuxR_C_like"/>
    <property type="match status" value="1"/>
</dbReference>
<dbReference type="GO" id="GO:0003677">
    <property type="term" value="F:DNA binding"/>
    <property type="evidence" value="ECO:0007669"/>
    <property type="project" value="UniProtKB-KW"/>
</dbReference>
<name>A0A917F4N4_9MICO</name>
<dbReference type="PANTHER" id="PTHR44688">
    <property type="entry name" value="DNA-BINDING TRANSCRIPTIONAL ACTIVATOR DEVR_DOSR"/>
    <property type="match status" value="1"/>
</dbReference>
<keyword evidence="5" id="KW-1133">Transmembrane helix</keyword>
<reference evidence="7" key="1">
    <citation type="journal article" date="2014" name="Int. J. Syst. Evol. Microbiol.">
        <title>Complete genome sequence of Corynebacterium casei LMG S-19264T (=DSM 44701T), isolated from a smear-ripened cheese.</title>
        <authorList>
            <consortium name="US DOE Joint Genome Institute (JGI-PGF)"/>
            <person name="Walter F."/>
            <person name="Albersmeier A."/>
            <person name="Kalinowski J."/>
            <person name="Ruckert C."/>
        </authorList>
    </citation>
    <scope>NUCLEOTIDE SEQUENCE</scope>
    <source>
        <strain evidence="7">CGMCC 1.12160</strain>
    </source>
</reference>
<feature type="transmembrane region" description="Helical" evidence="5">
    <location>
        <begin position="41"/>
        <end position="59"/>
    </location>
</feature>
<keyword evidence="8" id="KW-1185">Reference proteome</keyword>
<sequence>MTLLREHRPVALLAAPALAVVLLVVLSRVASGPVAGTRAPAVLAAVLTAVALVVAAAVGQGSVRWRGALTTLALLTLAYPGTWAVAVLTSGAAAGGWPERVAVSVATVAHLPLLAAFTLVPVLAVSHLGPGTRTRVAWVVVGLGVAAALSLVLFLADGEPIGLPALVPWGPGGVLGPVVNLVFLVVAVLAGPVVALLAAWRAPGHASRRLALVAAAALGGAVLVMVCGALAPAGTAGATLVLVAMDAALVTVALGCTYALVAPQREPSPADRAASPREETQPGPTYRDVVGEDLPAPDRLPTADGQPAPDHLLGGDHHPVLTPRESEVVSLLAEGLSNAGIAARLVLSQRTVDAHLRSAFVKLDLPDGPEHNRRVHAAVAWRSDVVPGAGAGAPHA</sequence>
<dbReference type="PROSITE" id="PS00622">
    <property type="entry name" value="HTH_LUXR_1"/>
    <property type="match status" value="1"/>
</dbReference>
<feature type="transmembrane region" description="Helical" evidence="5">
    <location>
        <begin position="176"/>
        <end position="198"/>
    </location>
</feature>
<dbReference type="RefSeq" id="WP_229734868.1">
    <property type="nucleotide sequence ID" value="NZ_BAABKH010000005.1"/>
</dbReference>
<dbReference type="SMART" id="SM00421">
    <property type="entry name" value="HTH_LUXR"/>
    <property type="match status" value="1"/>
</dbReference>
<feature type="region of interest" description="Disordered" evidence="4">
    <location>
        <begin position="265"/>
        <end position="314"/>
    </location>
</feature>
<keyword evidence="5" id="KW-0812">Transmembrane</keyword>
<evidence type="ECO:0000256" key="2">
    <source>
        <dbReference type="ARBA" id="ARBA00023125"/>
    </source>
</evidence>
<dbReference type="PRINTS" id="PR00038">
    <property type="entry name" value="HTHLUXR"/>
</dbReference>
<dbReference type="Gene3D" id="1.10.10.10">
    <property type="entry name" value="Winged helix-like DNA-binding domain superfamily/Winged helix DNA-binding domain"/>
    <property type="match status" value="1"/>
</dbReference>
<dbReference type="PROSITE" id="PS50043">
    <property type="entry name" value="HTH_LUXR_2"/>
    <property type="match status" value="1"/>
</dbReference>
<feature type="transmembrane region" description="Helical" evidence="5">
    <location>
        <begin position="101"/>
        <end position="124"/>
    </location>
</feature>
<dbReference type="InterPro" id="IPR016032">
    <property type="entry name" value="Sig_transdc_resp-reg_C-effctor"/>
</dbReference>
<feature type="transmembrane region" description="Helical" evidence="5">
    <location>
        <begin position="136"/>
        <end position="156"/>
    </location>
</feature>
<dbReference type="Proteomes" id="UP000605670">
    <property type="component" value="Unassembled WGS sequence"/>
</dbReference>
<reference evidence="7" key="2">
    <citation type="submission" date="2020-09" db="EMBL/GenBank/DDBJ databases">
        <authorList>
            <person name="Sun Q."/>
            <person name="Zhou Y."/>
        </authorList>
    </citation>
    <scope>NUCLEOTIDE SEQUENCE</scope>
    <source>
        <strain evidence="7">CGMCC 1.12160</strain>
    </source>
</reference>
<evidence type="ECO:0000256" key="4">
    <source>
        <dbReference type="SAM" id="MobiDB-lite"/>
    </source>
</evidence>